<dbReference type="EMBL" id="JABBGC010000002">
    <property type="protein sequence ID" value="NML39938.1"/>
    <property type="molecule type" value="Genomic_DNA"/>
</dbReference>
<reference evidence="1 2" key="1">
    <citation type="submission" date="2020-04" db="EMBL/GenBank/DDBJ databases">
        <title>Chitinophaga sp. G-6-1-13 sp. nov., isolated from soil.</title>
        <authorList>
            <person name="Dahal R.H."/>
            <person name="Chaudhary D.K."/>
        </authorList>
    </citation>
    <scope>NUCLEOTIDE SEQUENCE [LARGE SCALE GENOMIC DNA]</scope>
    <source>
        <strain evidence="1 2">G-6-1-13</strain>
    </source>
</reference>
<proteinExistence type="predicted"/>
<comment type="caution">
    <text evidence="1">The sequence shown here is derived from an EMBL/GenBank/DDBJ whole genome shotgun (WGS) entry which is preliminary data.</text>
</comment>
<evidence type="ECO:0000313" key="1">
    <source>
        <dbReference type="EMBL" id="NML39938.1"/>
    </source>
</evidence>
<dbReference type="Proteomes" id="UP000583266">
    <property type="component" value="Unassembled WGS sequence"/>
</dbReference>
<organism evidence="1 2">
    <name type="scientific">Chitinophaga fulva</name>
    <dbReference type="NCBI Taxonomy" id="2728842"/>
    <lineage>
        <taxon>Bacteria</taxon>
        <taxon>Pseudomonadati</taxon>
        <taxon>Bacteroidota</taxon>
        <taxon>Chitinophagia</taxon>
        <taxon>Chitinophagales</taxon>
        <taxon>Chitinophagaceae</taxon>
        <taxon>Chitinophaga</taxon>
    </lineage>
</organism>
<dbReference type="AlphaFoldDB" id="A0A848GW76"/>
<protein>
    <submittedName>
        <fullName evidence="1">Uncharacterized protein</fullName>
    </submittedName>
</protein>
<sequence>MDRPRIYVDFNEMIAEDLVLLSQEDTKRDSAGNLVQLFEGKTIDIFMDDTNERGEKDNLIASGTVEANTTGLFPVCKWNCRIDANGIRHERE</sequence>
<dbReference type="RefSeq" id="WP_169226988.1">
    <property type="nucleotide sequence ID" value="NZ_JABBGC010000002.1"/>
</dbReference>
<evidence type="ECO:0000313" key="2">
    <source>
        <dbReference type="Proteomes" id="UP000583266"/>
    </source>
</evidence>
<name>A0A848GW76_9BACT</name>
<gene>
    <name evidence="1" type="ORF">HHL17_22245</name>
</gene>
<accession>A0A848GW76</accession>
<keyword evidence="2" id="KW-1185">Reference proteome</keyword>